<dbReference type="KEGG" id="crw:CROST_026640"/>
<dbReference type="Gene3D" id="3.40.50.2300">
    <property type="match status" value="1"/>
</dbReference>
<dbReference type="InterPro" id="IPR007492">
    <property type="entry name" value="LytTR_DNA-bd_dom"/>
</dbReference>
<dbReference type="GO" id="GO:0003677">
    <property type="term" value="F:DNA binding"/>
    <property type="evidence" value="ECO:0007669"/>
    <property type="project" value="InterPro"/>
</dbReference>
<dbReference type="InterPro" id="IPR001789">
    <property type="entry name" value="Sig_transdc_resp-reg_receiver"/>
</dbReference>
<dbReference type="InterPro" id="IPR011006">
    <property type="entry name" value="CheY-like_superfamily"/>
</dbReference>
<accession>A0A1S8LB93</accession>
<dbReference type="SUPFAM" id="SSF52172">
    <property type="entry name" value="CheY-like"/>
    <property type="match status" value="1"/>
</dbReference>
<gene>
    <name evidence="3" type="primary">btsR</name>
    <name evidence="3" type="ORF">CROST_026640</name>
</gene>
<dbReference type="InterPro" id="IPR046947">
    <property type="entry name" value="LytR-like"/>
</dbReference>
<dbReference type="Pfam" id="PF00072">
    <property type="entry name" value="Response_reg"/>
    <property type="match status" value="1"/>
</dbReference>
<dbReference type="SMART" id="SM00850">
    <property type="entry name" value="LytTR"/>
    <property type="match status" value="1"/>
</dbReference>
<comment type="function">
    <text evidence="2">May play the central regulatory role in sporulation. It may be an element of the effector pathway responsible for the activation of sporulation genes in response to nutritional stress. Spo0A may act in concert with spo0H (a sigma factor) to control the expression of some genes that are critical to the sporulation process.</text>
</comment>
<dbReference type="PANTHER" id="PTHR37299:SF1">
    <property type="entry name" value="STAGE 0 SPORULATION PROTEIN A HOMOLOG"/>
    <property type="match status" value="1"/>
</dbReference>
<dbReference type="PROSITE" id="PS50930">
    <property type="entry name" value="HTH_LYTTR"/>
    <property type="match status" value="1"/>
</dbReference>
<sequence>MLKIAICDDNDIERKEIFKMLCKNLKHDQKDFAVLEFKSADEVIKSIIKFDIYFLDIKMDKMSGIEAARCLRNSDKQAIIVFISSYKDYVFEAFDVRAFNYLLKPVDEKRLKNILWQIFSEIEKQDRFIIAKTISKSTKILLKDITYIEAEKRKIKIHTTYDVIEYYNKISEVEVELKEYDFFRCHKSYIVSLRYVKSYDNNSITLENNEKIYISKYRLNDFSKAFMYYLKGEV</sequence>
<dbReference type="STRING" id="84029.CROST_13290"/>
<protein>
    <recommendedName>
        <fullName evidence="1">Stage 0 sporulation protein A homolog</fullName>
    </recommendedName>
</protein>
<evidence type="ECO:0000313" key="3">
    <source>
        <dbReference type="EMBL" id="URZ11947.1"/>
    </source>
</evidence>
<dbReference type="Proteomes" id="UP000190951">
    <property type="component" value="Chromosome"/>
</dbReference>
<dbReference type="Pfam" id="PF04397">
    <property type="entry name" value="LytTR"/>
    <property type="match status" value="1"/>
</dbReference>
<evidence type="ECO:0000256" key="1">
    <source>
        <dbReference type="ARBA" id="ARBA00018672"/>
    </source>
</evidence>
<dbReference type="GO" id="GO:0000156">
    <property type="term" value="F:phosphorelay response regulator activity"/>
    <property type="evidence" value="ECO:0007669"/>
    <property type="project" value="InterPro"/>
</dbReference>
<evidence type="ECO:0000313" key="4">
    <source>
        <dbReference type="Proteomes" id="UP000190951"/>
    </source>
</evidence>
<keyword evidence="4" id="KW-1185">Reference proteome</keyword>
<dbReference type="SMART" id="SM00448">
    <property type="entry name" value="REC"/>
    <property type="match status" value="1"/>
</dbReference>
<dbReference type="AlphaFoldDB" id="A0A1S8LB93"/>
<reference evidence="3 4" key="1">
    <citation type="submission" date="2022-04" db="EMBL/GenBank/DDBJ databases">
        <title>Genome sequence of C. roseum typestrain.</title>
        <authorList>
            <person name="Poehlein A."/>
            <person name="Schoch T."/>
            <person name="Duerre P."/>
            <person name="Daniel R."/>
        </authorList>
    </citation>
    <scope>NUCLEOTIDE SEQUENCE [LARGE SCALE GENOMIC DNA]</scope>
    <source>
        <strain evidence="3 4">DSM 7320</strain>
    </source>
</reference>
<dbReference type="PANTHER" id="PTHR37299">
    <property type="entry name" value="TRANSCRIPTIONAL REGULATOR-RELATED"/>
    <property type="match status" value="1"/>
</dbReference>
<dbReference type="EMBL" id="CP096983">
    <property type="protein sequence ID" value="URZ11947.1"/>
    <property type="molecule type" value="Genomic_DNA"/>
</dbReference>
<dbReference type="PROSITE" id="PS50110">
    <property type="entry name" value="RESPONSE_REGULATORY"/>
    <property type="match status" value="1"/>
</dbReference>
<name>A0A1S8LB93_9CLOT</name>
<proteinExistence type="predicted"/>
<organism evidence="3 4">
    <name type="scientific">Clostridium felsineum</name>
    <dbReference type="NCBI Taxonomy" id="36839"/>
    <lineage>
        <taxon>Bacteria</taxon>
        <taxon>Bacillati</taxon>
        <taxon>Bacillota</taxon>
        <taxon>Clostridia</taxon>
        <taxon>Eubacteriales</taxon>
        <taxon>Clostridiaceae</taxon>
        <taxon>Clostridium</taxon>
    </lineage>
</organism>
<dbReference type="Gene3D" id="2.40.50.1020">
    <property type="entry name" value="LytTr DNA-binding domain"/>
    <property type="match status" value="1"/>
</dbReference>
<evidence type="ECO:0000256" key="2">
    <source>
        <dbReference type="ARBA" id="ARBA00024867"/>
    </source>
</evidence>
<dbReference type="RefSeq" id="WP_077832977.1">
    <property type="nucleotide sequence ID" value="NZ_CP096983.1"/>
</dbReference>